<evidence type="ECO:0000256" key="18">
    <source>
        <dbReference type="ARBA" id="ARBA00047808"/>
    </source>
</evidence>
<evidence type="ECO:0000256" key="6">
    <source>
        <dbReference type="ARBA" id="ARBA00013025"/>
    </source>
</evidence>
<evidence type="ECO:0000256" key="20">
    <source>
        <dbReference type="ARBA" id="ARBA00049161"/>
    </source>
</evidence>
<evidence type="ECO:0000259" key="22">
    <source>
        <dbReference type="Pfam" id="PF02875"/>
    </source>
</evidence>
<dbReference type="InterPro" id="IPR013221">
    <property type="entry name" value="Mur_ligase_cen"/>
</dbReference>
<dbReference type="EMBL" id="NVVJ01000001">
    <property type="protein sequence ID" value="PCJ28702.1"/>
    <property type="molecule type" value="Genomic_DNA"/>
</dbReference>
<comment type="function">
    <text evidence="1">Functions in two distinct reactions of the de novo folate biosynthetic pathway. Catalyzes the addition of a glutamate residue to dihydropteroate (7,8-dihydropteroate or H2Pte) to form dihydrofolate (7,8-dihydrofolate monoglutamate or H2Pte-Glu). Also catalyzes successive additions of L-glutamate to tetrahydrofolate or 10-formyltetrahydrofolate or 5,10-methylenetetrahydrofolate, leading to folylpolyglutamate derivatives.</text>
</comment>
<keyword evidence="9" id="KW-0479">Metal-binding</keyword>
<dbReference type="PANTHER" id="PTHR11136">
    <property type="entry name" value="FOLYLPOLYGLUTAMATE SYNTHASE-RELATED"/>
    <property type="match status" value="1"/>
</dbReference>
<gene>
    <name evidence="24" type="ORF">COA96_00535</name>
</gene>
<dbReference type="PIRSF" id="PIRSF001563">
    <property type="entry name" value="Folylpolyglu_synth"/>
    <property type="match status" value="1"/>
</dbReference>
<organism evidence="24 25">
    <name type="scientific">SAR86 cluster bacterium</name>
    <dbReference type="NCBI Taxonomy" id="2030880"/>
    <lineage>
        <taxon>Bacteria</taxon>
        <taxon>Pseudomonadati</taxon>
        <taxon>Pseudomonadota</taxon>
        <taxon>Gammaproteobacteria</taxon>
        <taxon>SAR86 cluster</taxon>
    </lineage>
</organism>
<reference evidence="25" key="1">
    <citation type="submission" date="2017-08" db="EMBL/GenBank/DDBJ databases">
        <title>A dynamic microbial community with high functional redundancy inhabits the cold, oxic subseafloor aquifer.</title>
        <authorList>
            <person name="Tully B.J."/>
            <person name="Wheat C.G."/>
            <person name="Glazer B.T."/>
            <person name="Huber J.A."/>
        </authorList>
    </citation>
    <scope>NUCLEOTIDE SEQUENCE [LARGE SCALE GENOMIC DNA]</scope>
</reference>
<evidence type="ECO:0000256" key="3">
    <source>
        <dbReference type="ARBA" id="ARBA00005150"/>
    </source>
</evidence>
<dbReference type="GO" id="GO:0005524">
    <property type="term" value="F:ATP binding"/>
    <property type="evidence" value="ECO:0007669"/>
    <property type="project" value="UniProtKB-KW"/>
</dbReference>
<keyword evidence="11 21" id="KW-0067">ATP-binding</keyword>
<dbReference type="EC" id="6.3.2.17" evidence="6"/>
<comment type="catalytic activity">
    <reaction evidence="17">
        <text>(6S)-5,6,7,8-tetrahydrofolyl-(gamma-L-Glu)(n) + L-glutamate + ATP = (6S)-5,6,7,8-tetrahydrofolyl-(gamma-L-Glu)(n+1) + ADP + phosphate + H(+)</text>
        <dbReference type="Rhea" id="RHEA:10580"/>
        <dbReference type="Rhea" id="RHEA-COMP:14738"/>
        <dbReference type="Rhea" id="RHEA-COMP:14740"/>
        <dbReference type="ChEBI" id="CHEBI:15378"/>
        <dbReference type="ChEBI" id="CHEBI:29985"/>
        <dbReference type="ChEBI" id="CHEBI:30616"/>
        <dbReference type="ChEBI" id="CHEBI:43474"/>
        <dbReference type="ChEBI" id="CHEBI:141005"/>
        <dbReference type="ChEBI" id="CHEBI:456216"/>
        <dbReference type="EC" id="6.3.2.17"/>
    </reaction>
</comment>
<comment type="pathway">
    <text evidence="3">Cofactor biosynthesis; tetrahydrofolylpolyglutamate biosynthesis.</text>
</comment>
<evidence type="ECO:0000256" key="5">
    <source>
        <dbReference type="ARBA" id="ARBA00013023"/>
    </source>
</evidence>
<evidence type="ECO:0000256" key="10">
    <source>
        <dbReference type="ARBA" id="ARBA00022741"/>
    </source>
</evidence>
<evidence type="ECO:0000256" key="15">
    <source>
        <dbReference type="ARBA" id="ARBA00030592"/>
    </source>
</evidence>
<dbReference type="GO" id="GO:0046654">
    <property type="term" value="P:tetrahydrofolate biosynthetic process"/>
    <property type="evidence" value="ECO:0007669"/>
    <property type="project" value="UniProtKB-UniPathway"/>
</dbReference>
<comment type="catalytic activity">
    <reaction evidence="18">
        <text>10-formyltetrahydrofolyl-(gamma-L-Glu)(n) + L-glutamate + ATP = 10-formyltetrahydrofolyl-(gamma-L-Glu)(n+1) + ADP + phosphate + H(+)</text>
        <dbReference type="Rhea" id="RHEA:51904"/>
        <dbReference type="Rhea" id="RHEA-COMP:13088"/>
        <dbReference type="Rhea" id="RHEA-COMP:14300"/>
        <dbReference type="ChEBI" id="CHEBI:15378"/>
        <dbReference type="ChEBI" id="CHEBI:29985"/>
        <dbReference type="ChEBI" id="CHEBI:30616"/>
        <dbReference type="ChEBI" id="CHEBI:43474"/>
        <dbReference type="ChEBI" id="CHEBI:134413"/>
        <dbReference type="ChEBI" id="CHEBI:456216"/>
        <dbReference type="EC" id="6.3.2.17"/>
    </reaction>
</comment>
<evidence type="ECO:0000256" key="21">
    <source>
        <dbReference type="PIRNR" id="PIRNR001563"/>
    </source>
</evidence>
<evidence type="ECO:0000256" key="12">
    <source>
        <dbReference type="ARBA" id="ARBA00022842"/>
    </source>
</evidence>
<dbReference type="Pfam" id="PF02875">
    <property type="entry name" value="Mur_ligase_C"/>
    <property type="match status" value="1"/>
</dbReference>
<evidence type="ECO:0000256" key="2">
    <source>
        <dbReference type="ARBA" id="ARBA00004799"/>
    </source>
</evidence>
<dbReference type="EC" id="6.3.2.12" evidence="5"/>
<comment type="pathway">
    <text evidence="2">Cofactor biosynthesis; tetrahydrofolate biosynthesis; 7,8-dihydrofolate from 2-amino-4-hydroxy-6-hydroxymethyl-7,8-dihydropteridine diphosphate and 4-aminobenzoate: step 2/2.</text>
</comment>
<dbReference type="GO" id="GO:0046872">
    <property type="term" value="F:metal ion binding"/>
    <property type="evidence" value="ECO:0007669"/>
    <property type="project" value="UniProtKB-KW"/>
</dbReference>
<evidence type="ECO:0000256" key="13">
    <source>
        <dbReference type="ARBA" id="ARBA00022909"/>
    </source>
</evidence>
<dbReference type="InterPro" id="IPR036615">
    <property type="entry name" value="Mur_ligase_C_dom_sf"/>
</dbReference>
<evidence type="ECO:0000256" key="4">
    <source>
        <dbReference type="ARBA" id="ARBA00008276"/>
    </source>
</evidence>
<comment type="catalytic activity">
    <reaction evidence="19">
        <text>(6R)-5,10-methylenetetrahydrofolyl-(gamma-L-Glu)(n) + L-glutamate + ATP = (6R)-5,10-methylenetetrahydrofolyl-(gamma-L-Glu)(n+1) + ADP + phosphate + H(+)</text>
        <dbReference type="Rhea" id="RHEA:51912"/>
        <dbReference type="Rhea" id="RHEA-COMP:13257"/>
        <dbReference type="Rhea" id="RHEA-COMP:13258"/>
        <dbReference type="ChEBI" id="CHEBI:15378"/>
        <dbReference type="ChEBI" id="CHEBI:29985"/>
        <dbReference type="ChEBI" id="CHEBI:30616"/>
        <dbReference type="ChEBI" id="CHEBI:43474"/>
        <dbReference type="ChEBI" id="CHEBI:136572"/>
        <dbReference type="ChEBI" id="CHEBI:456216"/>
        <dbReference type="EC" id="6.3.2.17"/>
    </reaction>
</comment>
<dbReference type="NCBIfam" id="TIGR01499">
    <property type="entry name" value="folC"/>
    <property type="match status" value="1"/>
</dbReference>
<comment type="similarity">
    <text evidence="4 21">Belongs to the folylpolyglutamate synthase family.</text>
</comment>
<dbReference type="GO" id="GO:0004326">
    <property type="term" value="F:tetrahydrofolylpolyglutamate synthase activity"/>
    <property type="evidence" value="ECO:0007669"/>
    <property type="project" value="UniProtKB-EC"/>
</dbReference>
<dbReference type="InterPro" id="IPR001645">
    <property type="entry name" value="Folylpolyglutamate_synth"/>
</dbReference>
<evidence type="ECO:0000256" key="19">
    <source>
        <dbReference type="ARBA" id="ARBA00049035"/>
    </source>
</evidence>
<dbReference type="Gene3D" id="3.40.1190.10">
    <property type="entry name" value="Mur-like, catalytic domain"/>
    <property type="match status" value="1"/>
</dbReference>
<evidence type="ECO:0000256" key="7">
    <source>
        <dbReference type="ARBA" id="ARBA00019357"/>
    </source>
</evidence>
<comment type="catalytic activity">
    <reaction evidence="20">
        <text>7,8-dihydropteroate + L-glutamate + ATP = 7,8-dihydrofolate + ADP + phosphate + H(+)</text>
        <dbReference type="Rhea" id="RHEA:23584"/>
        <dbReference type="ChEBI" id="CHEBI:15378"/>
        <dbReference type="ChEBI" id="CHEBI:17839"/>
        <dbReference type="ChEBI" id="CHEBI:29985"/>
        <dbReference type="ChEBI" id="CHEBI:30616"/>
        <dbReference type="ChEBI" id="CHEBI:43474"/>
        <dbReference type="ChEBI" id="CHEBI:57451"/>
        <dbReference type="ChEBI" id="CHEBI:456216"/>
        <dbReference type="EC" id="6.3.2.12"/>
    </reaction>
</comment>
<dbReference type="InterPro" id="IPR004101">
    <property type="entry name" value="Mur_ligase_C"/>
</dbReference>
<evidence type="ECO:0000256" key="8">
    <source>
        <dbReference type="ARBA" id="ARBA00022598"/>
    </source>
</evidence>
<sequence>MVATSRSTTRSIEQWLEYISSVHPREIELGLERTRRVADKLQIGKIAPLVITVAGTNGKGSCVASMEAILQHAGYKTAAYTSPHIHCFNERIRVESAAVNDETLINAFADIDRCRGDDSLSYFEFATLAALHIFNKAQLDIVLLEVGLGGRLDAVNIIDPDVAVISNISIDHEDWLGSGIENIAAEKAGILRENTPVVYGELSVPDNITRKADELNSPLYRLGRDFGFSIEPDSGCWTWNGVDASQGVIQFKDLTRPNLALVNVSVALQALALLPIELSLQGVNEALKGLLLPGRFELRQDCKTSTSLIFDVAHNAAATELLAENLRQYKKENPKIQRVIMVLAVMADKDIEAMISSLESCFDFWYIAQVEVARCMPAQEVTQRINSSCKGLNLLQFDSVIDAYHAACEQATEQDVVVVTGSFFTVAAVRELSLPV</sequence>
<evidence type="ECO:0000256" key="17">
    <source>
        <dbReference type="ARBA" id="ARBA00047493"/>
    </source>
</evidence>
<evidence type="ECO:0000256" key="1">
    <source>
        <dbReference type="ARBA" id="ARBA00002714"/>
    </source>
</evidence>
<evidence type="ECO:0000259" key="23">
    <source>
        <dbReference type="Pfam" id="PF08245"/>
    </source>
</evidence>
<dbReference type="Proteomes" id="UP000218327">
    <property type="component" value="Unassembled WGS sequence"/>
</dbReference>
<dbReference type="GO" id="GO:0008841">
    <property type="term" value="F:dihydrofolate synthase activity"/>
    <property type="evidence" value="ECO:0007669"/>
    <property type="project" value="UniProtKB-EC"/>
</dbReference>
<dbReference type="AlphaFoldDB" id="A0A2A5BB21"/>
<feature type="domain" description="Mur ligase central" evidence="23">
    <location>
        <begin position="53"/>
        <end position="193"/>
    </location>
</feature>
<dbReference type="SUPFAM" id="SSF53623">
    <property type="entry name" value="MurD-like peptide ligases, catalytic domain"/>
    <property type="match status" value="1"/>
</dbReference>
<evidence type="ECO:0000313" key="25">
    <source>
        <dbReference type="Proteomes" id="UP000218327"/>
    </source>
</evidence>
<dbReference type="Gene3D" id="3.90.190.20">
    <property type="entry name" value="Mur ligase, C-terminal domain"/>
    <property type="match status" value="1"/>
</dbReference>
<keyword evidence="13" id="KW-0289">Folate biosynthesis</keyword>
<evidence type="ECO:0000256" key="14">
    <source>
        <dbReference type="ARBA" id="ARBA00030048"/>
    </source>
</evidence>
<keyword evidence="10 21" id="KW-0547">Nucleotide-binding</keyword>
<dbReference type="GO" id="GO:0005737">
    <property type="term" value="C:cytoplasm"/>
    <property type="evidence" value="ECO:0007669"/>
    <property type="project" value="TreeGrafter"/>
</dbReference>
<dbReference type="PANTHER" id="PTHR11136:SF0">
    <property type="entry name" value="DIHYDROFOLATE SYNTHETASE-RELATED"/>
    <property type="match status" value="1"/>
</dbReference>
<evidence type="ECO:0000313" key="24">
    <source>
        <dbReference type="EMBL" id="PCJ28702.1"/>
    </source>
</evidence>
<dbReference type="GO" id="GO:0046656">
    <property type="term" value="P:folic acid biosynthetic process"/>
    <property type="evidence" value="ECO:0007669"/>
    <property type="project" value="UniProtKB-KW"/>
</dbReference>
<dbReference type="InterPro" id="IPR036565">
    <property type="entry name" value="Mur-like_cat_sf"/>
</dbReference>
<dbReference type="UniPathway" id="UPA00077">
    <property type="reaction ID" value="UER00157"/>
</dbReference>
<keyword evidence="8 21" id="KW-0436">Ligase</keyword>
<dbReference type="NCBIfam" id="NF008101">
    <property type="entry name" value="PRK10846.1"/>
    <property type="match status" value="1"/>
</dbReference>
<accession>A0A2A5BB21</accession>
<dbReference type="SUPFAM" id="SSF53244">
    <property type="entry name" value="MurD-like peptide ligases, peptide-binding domain"/>
    <property type="match status" value="1"/>
</dbReference>
<evidence type="ECO:0000256" key="11">
    <source>
        <dbReference type="ARBA" id="ARBA00022840"/>
    </source>
</evidence>
<keyword evidence="12" id="KW-0460">Magnesium</keyword>
<proteinExistence type="inferred from homology"/>
<comment type="caution">
    <text evidence="24">The sequence shown here is derived from an EMBL/GenBank/DDBJ whole genome shotgun (WGS) entry which is preliminary data.</text>
</comment>
<name>A0A2A5BB21_9GAMM</name>
<evidence type="ECO:0000256" key="9">
    <source>
        <dbReference type="ARBA" id="ARBA00022723"/>
    </source>
</evidence>
<feature type="domain" description="Mur ligase C-terminal" evidence="22">
    <location>
        <begin position="294"/>
        <end position="423"/>
    </location>
</feature>
<dbReference type="Pfam" id="PF08245">
    <property type="entry name" value="Mur_ligase_M"/>
    <property type="match status" value="1"/>
</dbReference>
<protein>
    <recommendedName>
        <fullName evidence="7">Dihydrofolate synthase/folylpolyglutamate synthase</fullName>
        <ecNumber evidence="5">6.3.2.12</ecNumber>
        <ecNumber evidence="6">6.3.2.17</ecNumber>
    </recommendedName>
    <alternativeName>
        <fullName evidence="16">Folylpoly-gamma-glutamate synthetase-dihydrofolate synthetase</fullName>
    </alternativeName>
    <alternativeName>
        <fullName evidence="14">Folylpolyglutamate synthetase</fullName>
    </alternativeName>
    <alternativeName>
        <fullName evidence="15">Tetrahydrofolylpolyglutamate synthase</fullName>
    </alternativeName>
</protein>
<evidence type="ECO:0000256" key="16">
    <source>
        <dbReference type="ARBA" id="ARBA00032510"/>
    </source>
</evidence>